<gene>
    <name evidence="1" type="ORF">DKB62_01065</name>
</gene>
<name>A0A346AWN0_9FIRM</name>
<dbReference type="OrthoDB" id="9181262at2"/>
<dbReference type="KEGG" id="meg:DKB62_01065"/>
<accession>A0A346AWN0</accession>
<evidence type="ECO:0000313" key="2">
    <source>
        <dbReference type="Proteomes" id="UP000254337"/>
    </source>
</evidence>
<sequence>MAKQPFYHLRPNKSIDRSLFVQTLIGLSRELPISDYKYTGFGSYLFDDFKLLHDTLNISDMVSLEKDELAFQRAQFNSPYGCISIKNTESTQYISDLSIQDGEHNIFWLDFVSPSELGTQLSDYSTLLNQLNPDDIVRITLNANPDSLGKSQRPDKLQEQRLQTLIDRVPDSYIWPSISSVDVTTKNILLRY</sequence>
<dbReference type="Proteomes" id="UP000254337">
    <property type="component" value="Chromosome"/>
</dbReference>
<reference evidence="1 2" key="1">
    <citation type="submission" date="2018-05" db="EMBL/GenBank/DDBJ databases">
        <title>Complete genome sequence of Megasphaera sp. AJH120T, isolated from the ceca of a chicken.</title>
        <authorList>
            <person name="Maki J."/>
            <person name="Looft T."/>
        </authorList>
    </citation>
    <scope>NUCLEOTIDE SEQUENCE [LARGE SCALE GENOMIC DNA]</scope>
    <source>
        <strain evidence="1 2">AJH120</strain>
    </source>
</reference>
<organism evidence="1 2">
    <name type="scientific">Megasphaera stantonii</name>
    <dbReference type="NCBI Taxonomy" id="2144175"/>
    <lineage>
        <taxon>Bacteria</taxon>
        <taxon>Bacillati</taxon>
        <taxon>Bacillota</taxon>
        <taxon>Negativicutes</taxon>
        <taxon>Veillonellales</taxon>
        <taxon>Veillonellaceae</taxon>
        <taxon>Megasphaera</taxon>
    </lineage>
</organism>
<dbReference type="Pfam" id="PF20553">
    <property type="entry name" value="Methyltransf_35"/>
    <property type="match status" value="1"/>
</dbReference>
<evidence type="ECO:0000313" key="1">
    <source>
        <dbReference type="EMBL" id="AXL20273.1"/>
    </source>
</evidence>
<keyword evidence="2" id="KW-1185">Reference proteome</keyword>
<dbReference type="InterPro" id="IPR046788">
    <property type="entry name" value="Methyltransf_35"/>
</dbReference>
<dbReference type="EMBL" id="CP029462">
    <property type="protein sequence ID" value="AXL20273.1"/>
    <property type="molecule type" value="Genomic_DNA"/>
</dbReference>
<dbReference type="AlphaFoldDB" id="A0A346AWN0"/>
<protein>
    <submittedName>
        <fullName evidence="1">Uncharacterized protein</fullName>
    </submittedName>
</protein>
<proteinExistence type="predicted"/>